<dbReference type="InterPro" id="IPR005829">
    <property type="entry name" value="Sugar_transporter_CS"/>
</dbReference>
<dbReference type="SUPFAM" id="SSF103473">
    <property type="entry name" value="MFS general substrate transporter"/>
    <property type="match status" value="1"/>
</dbReference>
<comment type="subcellular location">
    <subcellularLocation>
        <location evidence="1">Membrane</location>
        <topology evidence="1">Multi-pass membrane protein</topology>
    </subcellularLocation>
</comment>
<evidence type="ECO:0000256" key="3">
    <source>
        <dbReference type="ARBA" id="ARBA00022448"/>
    </source>
</evidence>
<dbReference type="InterPro" id="IPR050360">
    <property type="entry name" value="MFS_Sugar_Transporters"/>
</dbReference>
<dbReference type="GO" id="GO:0016020">
    <property type="term" value="C:membrane"/>
    <property type="evidence" value="ECO:0007669"/>
    <property type="project" value="UniProtKB-SubCell"/>
</dbReference>
<evidence type="ECO:0000256" key="8">
    <source>
        <dbReference type="SAM" id="MobiDB-lite"/>
    </source>
</evidence>
<dbReference type="PROSITE" id="PS50850">
    <property type="entry name" value="MFS"/>
    <property type="match status" value="1"/>
</dbReference>
<accession>A0A6A6GWB7</accession>
<gene>
    <name evidence="11" type="ORF">EV356DRAFT_492706</name>
</gene>
<evidence type="ECO:0000259" key="10">
    <source>
        <dbReference type="PROSITE" id="PS50850"/>
    </source>
</evidence>
<dbReference type="AlphaFoldDB" id="A0A6A6GWB7"/>
<dbReference type="GO" id="GO:0005351">
    <property type="term" value="F:carbohydrate:proton symporter activity"/>
    <property type="evidence" value="ECO:0007669"/>
    <property type="project" value="TreeGrafter"/>
</dbReference>
<dbReference type="OrthoDB" id="6612291at2759"/>
<keyword evidence="6 9" id="KW-0472">Membrane</keyword>
<evidence type="ECO:0000256" key="6">
    <source>
        <dbReference type="ARBA" id="ARBA00023136"/>
    </source>
</evidence>
<evidence type="ECO:0000313" key="11">
    <source>
        <dbReference type="EMBL" id="KAF2230076.1"/>
    </source>
</evidence>
<evidence type="ECO:0000256" key="4">
    <source>
        <dbReference type="ARBA" id="ARBA00022692"/>
    </source>
</evidence>
<dbReference type="PROSITE" id="PS00217">
    <property type="entry name" value="SUGAR_TRANSPORT_2"/>
    <property type="match status" value="1"/>
</dbReference>
<dbReference type="Proteomes" id="UP000800092">
    <property type="component" value="Unassembled WGS sequence"/>
</dbReference>
<feature type="transmembrane region" description="Helical" evidence="9">
    <location>
        <begin position="146"/>
        <end position="166"/>
    </location>
</feature>
<dbReference type="InterPro" id="IPR005828">
    <property type="entry name" value="MFS_sugar_transport-like"/>
</dbReference>
<dbReference type="NCBIfam" id="TIGR00879">
    <property type="entry name" value="SP"/>
    <property type="match status" value="1"/>
</dbReference>
<feature type="transmembrane region" description="Helical" evidence="9">
    <location>
        <begin position="303"/>
        <end position="323"/>
    </location>
</feature>
<evidence type="ECO:0000256" key="2">
    <source>
        <dbReference type="ARBA" id="ARBA00010992"/>
    </source>
</evidence>
<comment type="similarity">
    <text evidence="2 7">Belongs to the major facilitator superfamily. Sugar transporter (TC 2.A.1.1) family.</text>
</comment>
<dbReference type="InterPro" id="IPR036259">
    <property type="entry name" value="MFS_trans_sf"/>
</dbReference>
<evidence type="ECO:0000256" key="5">
    <source>
        <dbReference type="ARBA" id="ARBA00022989"/>
    </source>
</evidence>
<dbReference type="PROSITE" id="PS00216">
    <property type="entry name" value="SUGAR_TRANSPORT_1"/>
    <property type="match status" value="1"/>
</dbReference>
<feature type="domain" description="Major facilitator superfamily (MFS) profile" evidence="10">
    <location>
        <begin position="10"/>
        <end position="452"/>
    </location>
</feature>
<dbReference type="PANTHER" id="PTHR48022">
    <property type="entry name" value="PLASTIDIC GLUCOSE TRANSPORTER 4"/>
    <property type="match status" value="1"/>
</dbReference>
<evidence type="ECO:0000256" key="9">
    <source>
        <dbReference type="SAM" id="Phobius"/>
    </source>
</evidence>
<feature type="transmembrane region" description="Helical" evidence="9">
    <location>
        <begin position="427"/>
        <end position="448"/>
    </location>
</feature>
<organism evidence="11 12">
    <name type="scientific">Viridothelium virens</name>
    <name type="common">Speckled blister lichen</name>
    <name type="synonym">Trypethelium virens</name>
    <dbReference type="NCBI Taxonomy" id="1048519"/>
    <lineage>
        <taxon>Eukaryota</taxon>
        <taxon>Fungi</taxon>
        <taxon>Dikarya</taxon>
        <taxon>Ascomycota</taxon>
        <taxon>Pezizomycotina</taxon>
        <taxon>Dothideomycetes</taxon>
        <taxon>Dothideomycetes incertae sedis</taxon>
        <taxon>Trypetheliales</taxon>
        <taxon>Trypetheliaceae</taxon>
        <taxon>Viridothelium</taxon>
    </lineage>
</organism>
<dbReference type="Pfam" id="PF00083">
    <property type="entry name" value="Sugar_tr"/>
    <property type="match status" value="1"/>
</dbReference>
<feature type="transmembrane region" description="Helical" evidence="9">
    <location>
        <begin position="399"/>
        <end position="421"/>
    </location>
</feature>
<proteinExistence type="inferred from homology"/>
<feature type="transmembrane region" description="Helical" evidence="9">
    <location>
        <begin position="330"/>
        <end position="350"/>
    </location>
</feature>
<feature type="transmembrane region" description="Helical" evidence="9">
    <location>
        <begin position="78"/>
        <end position="102"/>
    </location>
</feature>
<dbReference type="FunFam" id="1.20.1250.20:FF:000090">
    <property type="entry name" value="MFS sugar transporter, putative"/>
    <property type="match status" value="1"/>
</dbReference>
<feature type="transmembrane region" description="Helical" evidence="9">
    <location>
        <begin position="53"/>
        <end position="71"/>
    </location>
</feature>
<keyword evidence="3 7" id="KW-0813">Transport</keyword>
<keyword evidence="5 9" id="KW-1133">Transmembrane helix</keyword>
<evidence type="ECO:0000313" key="12">
    <source>
        <dbReference type="Proteomes" id="UP000800092"/>
    </source>
</evidence>
<feature type="transmembrane region" description="Helical" evidence="9">
    <location>
        <begin position="108"/>
        <end position="125"/>
    </location>
</feature>
<evidence type="ECO:0000256" key="7">
    <source>
        <dbReference type="RuleBase" id="RU003346"/>
    </source>
</evidence>
<dbReference type="Gene3D" id="1.20.1250.20">
    <property type="entry name" value="MFS general substrate transporter like domains"/>
    <property type="match status" value="1"/>
</dbReference>
<feature type="region of interest" description="Disordered" evidence="8">
    <location>
        <begin position="474"/>
        <end position="505"/>
    </location>
</feature>
<dbReference type="PRINTS" id="PR00171">
    <property type="entry name" value="SUGRTRNSPORT"/>
</dbReference>
<feature type="transmembrane region" description="Helical" evidence="9">
    <location>
        <begin position="362"/>
        <end position="387"/>
    </location>
</feature>
<dbReference type="InterPro" id="IPR003663">
    <property type="entry name" value="Sugar/inositol_transpt"/>
</dbReference>
<dbReference type="EMBL" id="ML991848">
    <property type="protein sequence ID" value="KAF2230076.1"/>
    <property type="molecule type" value="Genomic_DNA"/>
</dbReference>
<dbReference type="InterPro" id="IPR020846">
    <property type="entry name" value="MFS_dom"/>
</dbReference>
<evidence type="ECO:0000256" key="1">
    <source>
        <dbReference type="ARBA" id="ARBA00004141"/>
    </source>
</evidence>
<protein>
    <submittedName>
        <fullName evidence="11">MFS putative major facilitator superfamily transporter</fullName>
    </submittedName>
</protein>
<keyword evidence="12" id="KW-1185">Reference proteome</keyword>
<name>A0A6A6GWB7_VIRVR</name>
<reference evidence="11" key="1">
    <citation type="journal article" date="2020" name="Stud. Mycol.">
        <title>101 Dothideomycetes genomes: a test case for predicting lifestyles and emergence of pathogens.</title>
        <authorList>
            <person name="Haridas S."/>
            <person name="Albert R."/>
            <person name="Binder M."/>
            <person name="Bloem J."/>
            <person name="Labutti K."/>
            <person name="Salamov A."/>
            <person name="Andreopoulos B."/>
            <person name="Baker S."/>
            <person name="Barry K."/>
            <person name="Bills G."/>
            <person name="Bluhm B."/>
            <person name="Cannon C."/>
            <person name="Castanera R."/>
            <person name="Culley D."/>
            <person name="Daum C."/>
            <person name="Ezra D."/>
            <person name="Gonzalez J."/>
            <person name="Henrissat B."/>
            <person name="Kuo A."/>
            <person name="Liang C."/>
            <person name="Lipzen A."/>
            <person name="Lutzoni F."/>
            <person name="Magnuson J."/>
            <person name="Mondo S."/>
            <person name="Nolan M."/>
            <person name="Ohm R."/>
            <person name="Pangilinan J."/>
            <person name="Park H.-J."/>
            <person name="Ramirez L."/>
            <person name="Alfaro M."/>
            <person name="Sun H."/>
            <person name="Tritt A."/>
            <person name="Yoshinaga Y."/>
            <person name="Zwiers L.-H."/>
            <person name="Turgeon B."/>
            <person name="Goodwin S."/>
            <person name="Spatafora J."/>
            <person name="Crous P."/>
            <person name="Grigoriev I."/>
        </authorList>
    </citation>
    <scope>NUCLEOTIDE SEQUENCE</scope>
    <source>
        <strain evidence="11">Tuck. ex Michener</strain>
    </source>
</reference>
<dbReference type="PANTHER" id="PTHR48022:SF37">
    <property type="entry name" value="MAJOR FACILITATOR SUPERFAMILY (MFS) PROFILE DOMAIN-CONTAINING PROTEIN-RELATED"/>
    <property type="match status" value="1"/>
</dbReference>
<feature type="transmembrane region" description="Helical" evidence="9">
    <location>
        <begin position="172"/>
        <end position="193"/>
    </location>
</feature>
<keyword evidence="4 9" id="KW-0812">Transmembrane</keyword>
<feature type="compositionally biased region" description="Basic and acidic residues" evidence="8">
    <location>
        <begin position="479"/>
        <end position="505"/>
    </location>
</feature>
<sequence length="523" mass="57038">MKPGVYQFLVGCFAALGSFLFGYDLGVIAEVVASDSFKSLFLQKNADSRSGTVVALFTGGCFLGALGAGFSDRLGRRGTILMACCIFVVGGIIQTAGVVIAMLYVGRLIAGIGVGFLTMIIPIFQSEISHRKIRGRITSLQQLFNALGQIFATWISYGCYVTWTGTGNSKEWRIPLGCQIVPALFLGSLIYLFPESPRWLCDHDMADQGLRNLAKLHAHGDTHDPYVVAEYALIQSQIAEEHANARKTYFDLVRSWPQLRRTILTTMIQASCQMTGISAIQYFSPQIFQQIGIATSTTLLLSAVNAIIAFAGTSVCIAVIDSVGRRPLEIYGSGVMAMTYVINAILIARFPAGSSSNTGAHWGFIVMTWLFNFVFFITGGPLSWAIPAELFGTAMRTKGVSVGAMTSFAFNTMIGQVTPIAVTAIGWKYYIVFIVCNVTNGLFFWAFLPETKGLNLEDMDELFHESPTFVPGSKWKPSSHVEENAKDIAEQEKELGAGEDKIGRSPDLGMVERVEDLGLDENK</sequence>